<evidence type="ECO:0000313" key="3">
    <source>
        <dbReference type="Proteomes" id="UP000824469"/>
    </source>
</evidence>
<reference evidence="2 3" key="1">
    <citation type="journal article" date="2021" name="Nat. Plants">
        <title>The Taxus genome provides insights into paclitaxel biosynthesis.</title>
        <authorList>
            <person name="Xiong X."/>
            <person name="Gou J."/>
            <person name="Liao Q."/>
            <person name="Li Y."/>
            <person name="Zhou Q."/>
            <person name="Bi G."/>
            <person name="Li C."/>
            <person name="Du R."/>
            <person name="Wang X."/>
            <person name="Sun T."/>
            <person name="Guo L."/>
            <person name="Liang H."/>
            <person name="Lu P."/>
            <person name="Wu Y."/>
            <person name="Zhang Z."/>
            <person name="Ro D.K."/>
            <person name="Shang Y."/>
            <person name="Huang S."/>
            <person name="Yan J."/>
        </authorList>
    </citation>
    <scope>NUCLEOTIDE SEQUENCE [LARGE SCALE GENOMIC DNA]</scope>
    <source>
        <strain evidence="2">Ta-2019</strain>
    </source>
</reference>
<protein>
    <recommendedName>
        <fullName evidence="1">Rab3-GAP regulatory subunit N-terminal domain-containing protein</fullName>
    </recommendedName>
</protein>
<organism evidence="2 3">
    <name type="scientific">Taxus chinensis</name>
    <name type="common">Chinese yew</name>
    <name type="synonym">Taxus wallichiana var. chinensis</name>
    <dbReference type="NCBI Taxonomy" id="29808"/>
    <lineage>
        <taxon>Eukaryota</taxon>
        <taxon>Viridiplantae</taxon>
        <taxon>Streptophyta</taxon>
        <taxon>Embryophyta</taxon>
        <taxon>Tracheophyta</taxon>
        <taxon>Spermatophyta</taxon>
        <taxon>Pinopsida</taxon>
        <taxon>Pinidae</taxon>
        <taxon>Conifers II</taxon>
        <taxon>Cupressales</taxon>
        <taxon>Taxaceae</taxon>
        <taxon>Taxus</taxon>
    </lineage>
</organism>
<feature type="non-terminal residue" evidence="2">
    <location>
        <position position="1"/>
    </location>
</feature>
<evidence type="ECO:0000259" key="1">
    <source>
        <dbReference type="Pfam" id="PF14655"/>
    </source>
</evidence>
<dbReference type="PANTHER" id="PTHR12472:SF0">
    <property type="entry name" value="RAB3 GTPASE-ACTIVATING PROTEIN NON-CATALYTIC SUBUNIT"/>
    <property type="match status" value="1"/>
</dbReference>
<keyword evidence="3" id="KW-1185">Reference proteome</keyword>
<dbReference type="Proteomes" id="UP000824469">
    <property type="component" value="Unassembled WGS sequence"/>
</dbReference>
<dbReference type="AlphaFoldDB" id="A0AA38FT45"/>
<dbReference type="PANTHER" id="PTHR12472">
    <property type="entry name" value="RAB3-GAP REGULATORY DOMAIN"/>
    <property type="match status" value="1"/>
</dbReference>
<feature type="domain" description="Rab3-GAP regulatory subunit N-terminal" evidence="1">
    <location>
        <begin position="27"/>
        <end position="220"/>
    </location>
</feature>
<sequence>MKGGGLIELGCIACEEVGELGAGKEGWLHANPNLVLALTSHYLALANQSVVIVLNYDGEGSQIVIRPSMAAALEGHITAMEWLAFDDDRTLALGTSQGFLLIYSSSGDLLLKQMLHPGPIMRLRVRGNGCRPIERASSDELCIVFPATILRVDASDLQSLLQRRLQEIGYHGHASKPTKNELDVLGGLYGKIKYQLWSISKSGTSTDGAITGIMSPPLMEDQ</sequence>
<proteinExistence type="predicted"/>
<comment type="caution">
    <text evidence="2">The sequence shown here is derived from an EMBL/GenBank/DDBJ whole genome shotgun (WGS) entry which is preliminary data.</text>
</comment>
<dbReference type="OMA" id="GHITAME"/>
<evidence type="ECO:0000313" key="2">
    <source>
        <dbReference type="EMBL" id="KAH9309089.1"/>
    </source>
</evidence>
<accession>A0AA38FT45</accession>
<name>A0AA38FT45_TAXCH</name>
<dbReference type="EMBL" id="JAHRHJ020000007">
    <property type="protein sequence ID" value="KAH9309089.1"/>
    <property type="molecule type" value="Genomic_DNA"/>
</dbReference>
<dbReference type="InterPro" id="IPR032839">
    <property type="entry name" value="RAB3GAP_N"/>
</dbReference>
<dbReference type="Pfam" id="PF14655">
    <property type="entry name" value="RAB3GAP2_N"/>
    <property type="match status" value="1"/>
</dbReference>
<gene>
    <name evidence="2" type="ORF">KI387_037000</name>
</gene>
<dbReference type="InterPro" id="IPR026059">
    <property type="entry name" value="Rab3GAP2"/>
</dbReference>
<dbReference type="SUPFAM" id="SSF69322">
    <property type="entry name" value="Tricorn protease domain 2"/>
    <property type="match status" value="1"/>
</dbReference>